<reference evidence="1 2" key="1">
    <citation type="submission" date="2023-10" db="EMBL/GenBank/DDBJ databases">
        <title>Chromosome-scale genome assembly provides insights into flower coloration mechanisms of Canna indica.</title>
        <authorList>
            <person name="Li C."/>
        </authorList>
    </citation>
    <scope>NUCLEOTIDE SEQUENCE [LARGE SCALE GENOMIC DNA]</scope>
    <source>
        <tissue evidence="1">Flower</tissue>
    </source>
</reference>
<sequence length="88" mass="9044">MHSSIPAVAVADRTITEAPSSSPLISAISYFFCHLSSALDLHAAAVSPPLPSSSAAVAAHRNPGIPGDPLEERSQGISSITVKLQINI</sequence>
<organism evidence="1 2">
    <name type="scientific">Canna indica</name>
    <name type="common">Indian-shot</name>
    <dbReference type="NCBI Taxonomy" id="4628"/>
    <lineage>
        <taxon>Eukaryota</taxon>
        <taxon>Viridiplantae</taxon>
        <taxon>Streptophyta</taxon>
        <taxon>Embryophyta</taxon>
        <taxon>Tracheophyta</taxon>
        <taxon>Spermatophyta</taxon>
        <taxon>Magnoliopsida</taxon>
        <taxon>Liliopsida</taxon>
        <taxon>Zingiberales</taxon>
        <taxon>Cannaceae</taxon>
        <taxon>Canna</taxon>
    </lineage>
</organism>
<protein>
    <submittedName>
        <fullName evidence="1">Uncharacterized protein</fullName>
    </submittedName>
</protein>
<evidence type="ECO:0000313" key="2">
    <source>
        <dbReference type="Proteomes" id="UP001327560"/>
    </source>
</evidence>
<keyword evidence="2" id="KW-1185">Reference proteome</keyword>
<proteinExistence type="predicted"/>
<dbReference type="Proteomes" id="UP001327560">
    <property type="component" value="Chromosome 4"/>
</dbReference>
<name>A0AAQ3KH47_9LILI</name>
<gene>
    <name evidence="1" type="ORF">Cni_G14109</name>
</gene>
<evidence type="ECO:0000313" key="1">
    <source>
        <dbReference type="EMBL" id="WOL05381.1"/>
    </source>
</evidence>
<dbReference type="EMBL" id="CP136893">
    <property type="protein sequence ID" value="WOL05381.1"/>
    <property type="molecule type" value="Genomic_DNA"/>
</dbReference>
<accession>A0AAQ3KH47</accession>
<dbReference type="AlphaFoldDB" id="A0AAQ3KH47"/>